<keyword evidence="1" id="KW-0472">Membrane</keyword>
<organism evidence="2 3">
    <name type="scientific">Puccinia graminis f. sp. tritici</name>
    <dbReference type="NCBI Taxonomy" id="56615"/>
    <lineage>
        <taxon>Eukaryota</taxon>
        <taxon>Fungi</taxon>
        <taxon>Dikarya</taxon>
        <taxon>Basidiomycota</taxon>
        <taxon>Pucciniomycotina</taxon>
        <taxon>Pucciniomycetes</taxon>
        <taxon>Pucciniales</taxon>
        <taxon>Pucciniaceae</taxon>
        <taxon>Puccinia</taxon>
    </lineage>
</organism>
<keyword evidence="1" id="KW-0812">Transmembrane</keyword>
<dbReference type="Proteomes" id="UP000324748">
    <property type="component" value="Unassembled WGS sequence"/>
</dbReference>
<keyword evidence="1" id="KW-1133">Transmembrane helix</keyword>
<comment type="caution">
    <text evidence="2">The sequence shown here is derived from an EMBL/GenBank/DDBJ whole genome shotgun (WGS) entry which is preliminary data.</text>
</comment>
<dbReference type="EMBL" id="VSWC01000079">
    <property type="protein sequence ID" value="KAA1095179.1"/>
    <property type="molecule type" value="Genomic_DNA"/>
</dbReference>
<name>A0A5B0P5C8_PUCGR</name>
<protein>
    <submittedName>
        <fullName evidence="2">Uncharacterized protein</fullName>
    </submittedName>
</protein>
<gene>
    <name evidence="2" type="ORF">PGT21_036387</name>
</gene>
<evidence type="ECO:0000256" key="1">
    <source>
        <dbReference type="SAM" id="Phobius"/>
    </source>
</evidence>
<evidence type="ECO:0000313" key="3">
    <source>
        <dbReference type="Proteomes" id="UP000324748"/>
    </source>
</evidence>
<sequence length="517" mass="58239">MKTWAWSRDGKHTAMNVGTVKEKSETASDFNPHVIESRPGDEERTTAFEAQPATTGVQCSNWTNNTCTEDLFTSLILAFPLPSPAREYSLSGNAPLFLYTLPRSVYEKPPKDPETGKRPGEKIAKKLARKWQESIRKAQDIERGDYANPSWLERALGVTFRFVAAALRFMATGEAQLLARLPPLKKMGPIQVFHSRSAFNPLHRSLSHEPKLATLSDEQVKESILNDFFQVSKRAKFRTIIAGFILPPALVAEIYVPFTFEIALIYFIIQLKAWRTARFLLSQNTRRSMQSRAAECELENGKVTGGLLQVKIRELAAFQKISEQMYHICSKIDPLKFPSLEDNTLEIDIENEEINHDIVCQKIATSALTTHQFPPAARLKTKSDTIKSVPEPDSKTVTKTWKSILRRDSDESKIAGEEDVIKHESQIATSRLDSIKGHLLARNKSVNQPKSVPNTEIASALIKLFQEVLPLSTSTRHEVNSRRVAEDFNRALKIRTMAYTRSILANSLTSNQTSCDQ</sequence>
<dbReference type="OrthoDB" id="3189033at2759"/>
<proteinExistence type="predicted"/>
<evidence type="ECO:0000313" key="2">
    <source>
        <dbReference type="EMBL" id="KAA1095179.1"/>
    </source>
</evidence>
<accession>A0A5B0P5C8</accession>
<reference evidence="2 3" key="1">
    <citation type="submission" date="2019-05" db="EMBL/GenBank/DDBJ databases">
        <title>Emergence of the Ug99 lineage of the wheat stem rust pathogen through somatic hybridization.</title>
        <authorList>
            <person name="Li F."/>
            <person name="Upadhyaya N.M."/>
            <person name="Sperschneider J."/>
            <person name="Matny O."/>
            <person name="Nguyen-Phuc H."/>
            <person name="Mago R."/>
            <person name="Raley C."/>
            <person name="Miller M.E."/>
            <person name="Silverstein K.A.T."/>
            <person name="Henningsen E."/>
            <person name="Hirsch C.D."/>
            <person name="Visser B."/>
            <person name="Pretorius Z.A."/>
            <person name="Steffenson B.J."/>
            <person name="Schwessinger B."/>
            <person name="Dodds P.N."/>
            <person name="Figueroa M."/>
        </authorList>
    </citation>
    <scope>NUCLEOTIDE SEQUENCE [LARGE SCALE GENOMIC DNA]</scope>
    <source>
        <strain evidence="2">21-0</strain>
    </source>
</reference>
<keyword evidence="3" id="KW-1185">Reference proteome</keyword>
<feature type="transmembrane region" description="Helical" evidence="1">
    <location>
        <begin position="237"/>
        <end position="256"/>
    </location>
</feature>
<dbReference type="AlphaFoldDB" id="A0A5B0P5C8"/>